<evidence type="ECO:0000313" key="3">
    <source>
        <dbReference type="EMBL" id="KAK0447985.1"/>
    </source>
</evidence>
<evidence type="ECO:0000259" key="2">
    <source>
        <dbReference type="PROSITE" id="PS50011"/>
    </source>
</evidence>
<dbReference type="InterPro" id="IPR011009">
    <property type="entry name" value="Kinase-like_dom_sf"/>
</dbReference>
<dbReference type="Gene3D" id="3.30.200.20">
    <property type="entry name" value="Phosphorylase Kinase, domain 1"/>
    <property type="match status" value="1"/>
</dbReference>
<dbReference type="GO" id="GO:0005524">
    <property type="term" value="F:ATP binding"/>
    <property type="evidence" value="ECO:0007669"/>
    <property type="project" value="InterPro"/>
</dbReference>
<dbReference type="PROSITE" id="PS50011">
    <property type="entry name" value="PROTEIN_KINASE_DOM"/>
    <property type="match status" value="1"/>
</dbReference>
<gene>
    <name evidence="3" type="ORF">EV421DRAFT_1900648</name>
</gene>
<name>A0AA39JS95_9AGAR</name>
<accession>A0AA39JS95</accession>
<dbReference type="AlphaFoldDB" id="A0AA39JS95"/>
<dbReference type="Proteomes" id="UP001175226">
    <property type="component" value="Unassembled WGS sequence"/>
</dbReference>
<dbReference type="PANTHER" id="PTHR37171">
    <property type="entry name" value="SERINE/THREONINE-PROTEIN KINASE YRZF-RELATED"/>
    <property type="match status" value="1"/>
</dbReference>
<comment type="caution">
    <text evidence="3">The sequence shown here is derived from an EMBL/GenBank/DDBJ whole genome shotgun (WGS) entry which is preliminary data.</text>
</comment>
<dbReference type="GO" id="GO:0004672">
    <property type="term" value="F:protein kinase activity"/>
    <property type="evidence" value="ECO:0007669"/>
    <property type="project" value="InterPro"/>
</dbReference>
<dbReference type="Pfam" id="PF00069">
    <property type="entry name" value="Pkinase"/>
    <property type="match status" value="1"/>
</dbReference>
<organism evidence="3 4">
    <name type="scientific">Armillaria borealis</name>
    <dbReference type="NCBI Taxonomy" id="47425"/>
    <lineage>
        <taxon>Eukaryota</taxon>
        <taxon>Fungi</taxon>
        <taxon>Dikarya</taxon>
        <taxon>Basidiomycota</taxon>
        <taxon>Agaricomycotina</taxon>
        <taxon>Agaricomycetes</taxon>
        <taxon>Agaricomycetidae</taxon>
        <taxon>Agaricales</taxon>
        <taxon>Marasmiineae</taxon>
        <taxon>Physalacriaceae</taxon>
        <taxon>Armillaria</taxon>
    </lineage>
</organism>
<feature type="region of interest" description="Disordered" evidence="1">
    <location>
        <begin position="259"/>
        <end position="336"/>
    </location>
</feature>
<proteinExistence type="predicted"/>
<dbReference type="Gene3D" id="1.10.510.10">
    <property type="entry name" value="Transferase(Phosphotransferase) domain 1"/>
    <property type="match status" value="1"/>
</dbReference>
<dbReference type="InterPro" id="IPR000719">
    <property type="entry name" value="Prot_kinase_dom"/>
</dbReference>
<feature type="region of interest" description="Disordered" evidence="1">
    <location>
        <begin position="431"/>
        <end position="465"/>
    </location>
</feature>
<dbReference type="InterPro" id="IPR052396">
    <property type="entry name" value="Meiotic_Drive_Suppr_Kinase"/>
</dbReference>
<dbReference type="EMBL" id="JAUEPT010000010">
    <property type="protein sequence ID" value="KAK0447985.1"/>
    <property type="molecule type" value="Genomic_DNA"/>
</dbReference>
<feature type="domain" description="Protein kinase" evidence="2">
    <location>
        <begin position="518"/>
        <end position="709"/>
    </location>
</feature>
<dbReference type="PANTHER" id="PTHR37171:SF1">
    <property type="entry name" value="SERINE_THREONINE-PROTEIN KINASE YRZF-RELATED"/>
    <property type="match status" value="1"/>
</dbReference>
<dbReference type="SUPFAM" id="SSF56112">
    <property type="entry name" value="Protein kinase-like (PK-like)"/>
    <property type="match status" value="1"/>
</dbReference>
<evidence type="ECO:0000256" key="1">
    <source>
        <dbReference type="SAM" id="MobiDB-lite"/>
    </source>
</evidence>
<reference evidence="3" key="1">
    <citation type="submission" date="2023-06" db="EMBL/GenBank/DDBJ databases">
        <authorList>
            <consortium name="Lawrence Berkeley National Laboratory"/>
            <person name="Ahrendt S."/>
            <person name="Sahu N."/>
            <person name="Indic B."/>
            <person name="Wong-Bajracharya J."/>
            <person name="Merenyi Z."/>
            <person name="Ke H.-M."/>
            <person name="Monk M."/>
            <person name="Kocsube S."/>
            <person name="Drula E."/>
            <person name="Lipzen A."/>
            <person name="Balint B."/>
            <person name="Henrissat B."/>
            <person name="Andreopoulos B."/>
            <person name="Martin F.M."/>
            <person name="Harder C.B."/>
            <person name="Rigling D."/>
            <person name="Ford K.L."/>
            <person name="Foster G.D."/>
            <person name="Pangilinan J."/>
            <person name="Papanicolaou A."/>
            <person name="Barry K."/>
            <person name="LaButti K."/>
            <person name="Viragh M."/>
            <person name="Koriabine M."/>
            <person name="Yan M."/>
            <person name="Riley R."/>
            <person name="Champramary S."/>
            <person name="Plett K.L."/>
            <person name="Tsai I.J."/>
            <person name="Slot J."/>
            <person name="Sipos G."/>
            <person name="Plett J."/>
            <person name="Nagy L.G."/>
            <person name="Grigoriev I.V."/>
        </authorList>
    </citation>
    <scope>NUCLEOTIDE SEQUENCE</scope>
    <source>
        <strain evidence="3">FPL87.14</strain>
    </source>
</reference>
<sequence>MNVGFVAINFCPIPHSAWGSSRLGPMSDSLESRSETPEDIDALEDLLGFVPPPLQHDPESDVPAPESSPVTFHDKHLDDSLILKRVKVLPHLVSTLSEALDDHLLSFKSRGKPFYSTYILVRRDAYDQTFVSKASDISRRFCEGGYPFIQAASVLAFHPDQSELKNVFVMSGSLAEVPPDFHSEQYSLQHALETGIYMPLMLEALDDDRRALLLSMQKSLPDLAVYEAYALSGRTVLEEMSGLSSLDVFPWKKAGGARCRRVSHRVPPPDSDTSKYLWQTEPSDDSTQTQAPSRLRRSERVKNSALDASKTHEHPPISKRSRKAVSTTQSIPTPKKAARHRYIANAADFVQRAWAHAVGLDSTVIIFDCGNYLRVGIRHRETQTLYISDMVDICSHTDPTYGKLLVAIYLAIIRDALDRAPLLDPSLTETNKHSTQIVSRKRRRDRDEAVPLRRSRRKLGEPSKEVEPEMIISEMSTRNVALLYHQSGRFNSTFPSFFRRAGSSNRKRSYRYDECFTLVLLKKIGQGAVGEVYEASLEVDFSAGNIAHYPHKVIVKLAFHEEQTERLEHEYSIYRHLSNGPNQVKNIPRAFGFFEDVESEAGMLILSHAGVALAYRSTPPGTGVEVSVEERDTFMQILKSIHAAGVAHGDIRSWNLLEDDTGGLFIADFDRAKIHGSRYQMEEELKRMSFLLDGGNMDDDSVISYSASS</sequence>
<keyword evidence="4" id="KW-1185">Reference proteome</keyword>
<protein>
    <recommendedName>
        <fullName evidence="2">Protein kinase domain-containing protein</fullName>
    </recommendedName>
</protein>
<evidence type="ECO:0000313" key="4">
    <source>
        <dbReference type="Proteomes" id="UP001175226"/>
    </source>
</evidence>
<feature type="compositionally biased region" description="Polar residues" evidence="1">
    <location>
        <begin position="274"/>
        <end position="292"/>
    </location>
</feature>